<comment type="caution">
    <text evidence="4">The sequence shown here is derived from an EMBL/GenBank/DDBJ whole genome shotgun (WGS) entry which is preliminary data.</text>
</comment>
<evidence type="ECO:0000256" key="1">
    <source>
        <dbReference type="SAM" id="Coils"/>
    </source>
</evidence>
<feature type="compositionally biased region" description="Polar residues" evidence="2">
    <location>
        <begin position="394"/>
        <end position="407"/>
    </location>
</feature>
<evidence type="ECO:0000313" key="5">
    <source>
        <dbReference type="Proteomes" id="UP001316803"/>
    </source>
</evidence>
<gene>
    <name evidence="4" type="ORF">OHC33_009214</name>
</gene>
<dbReference type="SUPFAM" id="SSF52113">
    <property type="entry name" value="BRCT domain"/>
    <property type="match status" value="1"/>
</dbReference>
<name>A0AAN8EB69_9EURO</name>
<dbReference type="EMBL" id="JAKLMC020000032">
    <property type="protein sequence ID" value="KAK5949825.1"/>
    <property type="molecule type" value="Genomic_DNA"/>
</dbReference>
<feature type="compositionally biased region" description="Polar residues" evidence="2">
    <location>
        <begin position="548"/>
        <end position="563"/>
    </location>
</feature>
<feature type="region of interest" description="Disordered" evidence="2">
    <location>
        <begin position="548"/>
        <end position="574"/>
    </location>
</feature>
<sequence>MPPKPATFKKLVIAYTEGLPPKKAEKIKGWIEHNGAKYSKELTDEVTHLIISSAAWKNYKKQPMVVEARRKRTIFLMKLPWLEDSLSLNNRKPLDEVDKKYTWEIEHAEKVLKKRKEKQLAEKKEKLRALRAEAKEAADAARNDEDDGGDDKKVQQVIDCGIKFDKSLLETEREMALAGYRPYVDNNGFAHLITLVRNDVWKEVQEHYQIKLEPSLQPVQHSRPSSTASYHETSSSTSRSTTSTSRTSNCSTPVDLFILNSNTDAHYLEDDNCCCGRKLPRKFSDSLADGHSTPAGAADGSSTISNLTQRLNALKVDAGILRLNFAHWPQHMPFSIYPVTYYIPGPGPSSIFYNEPRPAPRVHIAQPFAYSLQLYESFDRPDPPAADTLPTPESTPQSTYTSFSSYLPDSSPTIAPTSSPPSKIQSSISTAEPIRPHPSQEKRYALYFHYTKKSTSPRSKTMETIELAPKGSTWDFSYDMLKKFFRKKTGMRWEDTVFGGGNNGVAKNARRDSGVGMSAGDGKSGNVGLGLVDAMHVDDARSTPSTFRTAYSAGSTSTQSQFSPTATTDTIATTPQPFTYIPTKPEDLAYFDKRYANRYGEDWLPAPRAVSVSSQDGKIESEEMLMDTEEKEPQPDVAEILDTVEEGDHQA</sequence>
<dbReference type="Proteomes" id="UP001316803">
    <property type="component" value="Unassembled WGS sequence"/>
</dbReference>
<keyword evidence="5" id="KW-1185">Reference proteome</keyword>
<dbReference type="AlphaFoldDB" id="A0AAN8EB69"/>
<feature type="coiled-coil region" evidence="1">
    <location>
        <begin position="113"/>
        <end position="147"/>
    </location>
</feature>
<proteinExistence type="predicted"/>
<feature type="region of interest" description="Disordered" evidence="2">
    <location>
        <begin position="215"/>
        <end position="249"/>
    </location>
</feature>
<dbReference type="CDD" id="cd00027">
    <property type="entry name" value="BRCT"/>
    <property type="match status" value="1"/>
</dbReference>
<evidence type="ECO:0000256" key="2">
    <source>
        <dbReference type="SAM" id="MobiDB-lite"/>
    </source>
</evidence>
<dbReference type="Pfam" id="PF12738">
    <property type="entry name" value="PTCB-BRCT"/>
    <property type="match status" value="1"/>
</dbReference>
<dbReference type="InterPro" id="IPR001357">
    <property type="entry name" value="BRCT_dom"/>
</dbReference>
<reference evidence="4 5" key="1">
    <citation type="submission" date="2022-12" db="EMBL/GenBank/DDBJ databases">
        <title>Genomic features and morphological characterization of a novel Knufia sp. strain isolated from spacecraft assembly facility.</title>
        <authorList>
            <person name="Teixeira M."/>
            <person name="Chander A.M."/>
            <person name="Stajich J.E."/>
            <person name="Venkateswaran K."/>
        </authorList>
    </citation>
    <scope>NUCLEOTIDE SEQUENCE [LARGE SCALE GENOMIC DNA]</scope>
    <source>
        <strain evidence="4 5">FJI-L2-BK-P2</strain>
    </source>
</reference>
<protein>
    <recommendedName>
        <fullName evidence="3">BRCT domain-containing protein</fullName>
    </recommendedName>
</protein>
<feature type="region of interest" description="Disordered" evidence="2">
    <location>
        <begin position="611"/>
        <end position="651"/>
    </location>
</feature>
<keyword evidence="1" id="KW-0175">Coiled coil</keyword>
<dbReference type="Gene3D" id="3.40.50.10190">
    <property type="entry name" value="BRCT domain"/>
    <property type="match status" value="1"/>
</dbReference>
<dbReference type="PROSITE" id="PS50172">
    <property type="entry name" value="BRCT"/>
    <property type="match status" value="1"/>
</dbReference>
<feature type="compositionally biased region" description="Low complexity" evidence="2">
    <location>
        <begin position="408"/>
        <end position="430"/>
    </location>
</feature>
<organism evidence="4 5">
    <name type="scientific">Knufia fluminis</name>
    <dbReference type="NCBI Taxonomy" id="191047"/>
    <lineage>
        <taxon>Eukaryota</taxon>
        <taxon>Fungi</taxon>
        <taxon>Dikarya</taxon>
        <taxon>Ascomycota</taxon>
        <taxon>Pezizomycotina</taxon>
        <taxon>Eurotiomycetes</taxon>
        <taxon>Chaetothyriomycetidae</taxon>
        <taxon>Chaetothyriales</taxon>
        <taxon>Trichomeriaceae</taxon>
        <taxon>Knufia</taxon>
    </lineage>
</organism>
<dbReference type="InterPro" id="IPR036420">
    <property type="entry name" value="BRCT_dom_sf"/>
</dbReference>
<feature type="compositionally biased region" description="Low complexity" evidence="2">
    <location>
        <begin position="564"/>
        <end position="574"/>
    </location>
</feature>
<evidence type="ECO:0000313" key="4">
    <source>
        <dbReference type="EMBL" id="KAK5949825.1"/>
    </source>
</evidence>
<evidence type="ECO:0000259" key="3">
    <source>
        <dbReference type="PROSITE" id="PS50172"/>
    </source>
</evidence>
<feature type="domain" description="BRCT" evidence="3">
    <location>
        <begin position="3"/>
        <end position="99"/>
    </location>
</feature>
<feature type="compositionally biased region" description="Low complexity" evidence="2">
    <location>
        <begin position="225"/>
        <end position="249"/>
    </location>
</feature>
<accession>A0AAN8EB69</accession>
<feature type="region of interest" description="Disordered" evidence="2">
    <location>
        <begin position="381"/>
        <end position="436"/>
    </location>
</feature>